<dbReference type="Proteomes" id="UP000238261">
    <property type="component" value="Unassembled WGS sequence"/>
</dbReference>
<evidence type="ECO:0000313" key="1">
    <source>
        <dbReference type="EMBL" id="PPU96665.1"/>
    </source>
</evidence>
<keyword evidence="2" id="KW-1185">Reference proteome</keyword>
<gene>
    <name evidence="1" type="ORF">XhyaCFBP1156_14325</name>
</gene>
<comment type="caution">
    <text evidence="1">The sequence shown here is derived from an EMBL/GenBank/DDBJ whole genome shotgun (WGS) entry which is preliminary data.</text>
</comment>
<dbReference type="AlphaFoldDB" id="A0A2S7EUC5"/>
<accession>A0A2S7EUC5</accession>
<protein>
    <submittedName>
        <fullName evidence="1">Uncharacterized protein</fullName>
    </submittedName>
</protein>
<dbReference type="EMBL" id="MDEG01000013">
    <property type="protein sequence ID" value="PPU96665.1"/>
    <property type="molecule type" value="Genomic_DNA"/>
</dbReference>
<name>A0A2S7EUC5_9XANT</name>
<evidence type="ECO:0000313" key="2">
    <source>
        <dbReference type="Proteomes" id="UP000238261"/>
    </source>
</evidence>
<proteinExistence type="predicted"/>
<organism evidence="1 2">
    <name type="scientific">Xanthomonas hyacinthi</name>
    <dbReference type="NCBI Taxonomy" id="56455"/>
    <lineage>
        <taxon>Bacteria</taxon>
        <taxon>Pseudomonadati</taxon>
        <taxon>Pseudomonadota</taxon>
        <taxon>Gammaproteobacteria</taxon>
        <taxon>Lysobacterales</taxon>
        <taxon>Lysobacteraceae</taxon>
        <taxon>Xanthomonas</taxon>
    </lineage>
</organism>
<reference evidence="2" key="1">
    <citation type="submission" date="2016-08" db="EMBL/GenBank/DDBJ databases">
        <authorList>
            <person name="Merda D."/>
            <person name="Briand M."/>
            <person name="Taghouti G."/>
            <person name="Carrere S."/>
            <person name="Gouzy J."/>
            <person name="Portier P."/>
            <person name="Jacques M.-A."/>
            <person name="Fischer-Le Saux M."/>
        </authorList>
    </citation>
    <scope>NUCLEOTIDE SEQUENCE [LARGE SCALE GENOMIC DNA]</scope>
    <source>
        <strain evidence="2">CFBP1156</strain>
    </source>
</reference>
<sequence length="60" mass="6270">MRLRRRCAAHARATLAITHKERIAAFACCSGSHQRGAGAGKSLPLSLLHPPAIGGAAILR</sequence>